<evidence type="ECO:0000259" key="6">
    <source>
        <dbReference type="Pfam" id="PF04542"/>
    </source>
</evidence>
<dbReference type="InterPro" id="IPR014284">
    <property type="entry name" value="RNA_pol_sigma-70_dom"/>
</dbReference>
<dbReference type="NCBIfam" id="TIGR02937">
    <property type="entry name" value="sigma70-ECF"/>
    <property type="match status" value="1"/>
</dbReference>
<dbReference type="STRING" id="1048205.AB852_31005"/>
<dbReference type="Gene3D" id="1.10.1740.10">
    <property type="match status" value="1"/>
</dbReference>
<feature type="domain" description="RNA polymerase sigma-70 region 2" evidence="6">
    <location>
        <begin position="31"/>
        <end position="91"/>
    </location>
</feature>
<evidence type="ECO:0000256" key="4">
    <source>
        <dbReference type="ARBA" id="ARBA00023082"/>
    </source>
</evidence>
<dbReference type="Pfam" id="PF08281">
    <property type="entry name" value="Sigma70_r4_2"/>
    <property type="match status" value="1"/>
</dbReference>
<keyword evidence="3" id="KW-0805">Transcription regulation</keyword>
<comment type="caution">
    <text evidence="8">The sequence shown here is derived from an EMBL/GenBank/DDBJ whole genome shotgun (WGS) entry which is preliminary data.</text>
</comment>
<comment type="similarity">
    <text evidence="1">Belongs to the sigma-70 factor family. ECF subfamily.</text>
</comment>
<accession>A0A1Q4UZI0</accession>
<dbReference type="RefSeq" id="WP_073793614.1">
    <property type="nucleotide sequence ID" value="NZ_LFBV01000010.1"/>
</dbReference>
<sequence length="323" mass="34565">MSSPSSSPSSTPSEPVREWSEPTLGVVVGERRRLINIGYRLLGSLAEAEDAVQETYARWYALSRERQEAVESPGAWLTTVATRVCLDVLGSARVRRERYVGEWIPEPLPDRTEWMSGRAGGGGAGPADPADRVTLDESVSMAFLVVLESMTPAERVAFILHDVFRYPFAEVAGMVGRTPAACRQLAASARKRVRAAKAPAVPAAGQAGVVRDFKEAWEAKDIEALVGLLDPGATMIADGGGLAGAALRPVEGGERIAEYLIHIAAKAPGLTLLERTVNGRPGLVAQHDGVTVTVAAFGLIGGRVTHIWAVRNPEKLQAWNERS</sequence>
<dbReference type="InterPro" id="IPR013249">
    <property type="entry name" value="RNA_pol_sigma70_r4_t2"/>
</dbReference>
<keyword evidence="5" id="KW-0804">Transcription</keyword>
<evidence type="ECO:0000256" key="5">
    <source>
        <dbReference type="ARBA" id="ARBA00023163"/>
    </source>
</evidence>
<evidence type="ECO:0000313" key="8">
    <source>
        <dbReference type="EMBL" id="OKH90943.1"/>
    </source>
</evidence>
<protein>
    <submittedName>
        <fullName evidence="8">RNA polymerase sigma24 factor</fullName>
    </submittedName>
</protein>
<dbReference type="GO" id="GO:0003677">
    <property type="term" value="F:DNA binding"/>
    <property type="evidence" value="ECO:0007669"/>
    <property type="project" value="InterPro"/>
</dbReference>
<feature type="domain" description="RNA polymerase sigma factor 70 region 4 type 2" evidence="7">
    <location>
        <begin position="141"/>
        <end position="192"/>
    </location>
</feature>
<dbReference type="InterPro" id="IPR032710">
    <property type="entry name" value="NTF2-like_dom_sf"/>
</dbReference>
<dbReference type="InterPro" id="IPR036388">
    <property type="entry name" value="WH-like_DNA-bd_sf"/>
</dbReference>
<organism evidence="8 9">
    <name type="scientific">Streptomyces uncialis</name>
    <dbReference type="NCBI Taxonomy" id="1048205"/>
    <lineage>
        <taxon>Bacteria</taxon>
        <taxon>Bacillati</taxon>
        <taxon>Actinomycetota</taxon>
        <taxon>Actinomycetes</taxon>
        <taxon>Kitasatosporales</taxon>
        <taxon>Streptomycetaceae</taxon>
        <taxon>Streptomyces</taxon>
    </lineage>
</organism>
<dbReference type="PANTHER" id="PTHR30173:SF43">
    <property type="entry name" value="ECF RNA POLYMERASE SIGMA FACTOR SIGI-RELATED"/>
    <property type="match status" value="1"/>
</dbReference>
<evidence type="ECO:0000256" key="1">
    <source>
        <dbReference type="ARBA" id="ARBA00010641"/>
    </source>
</evidence>
<dbReference type="EMBL" id="LFBV01000010">
    <property type="protein sequence ID" value="OKH90943.1"/>
    <property type="molecule type" value="Genomic_DNA"/>
</dbReference>
<comment type="subunit">
    <text evidence="2">Interacts transiently with the RNA polymerase catalytic core formed by RpoA, RpoB, RpoC and RpoZ (2 alpha, 1 beta, 1 beta' and 1 omega subunit) to form the RNA polymerase holoenzyme that can initiate transcription.</text>
</comment>
<evidence type="ECO:0000313" key="9">
    <source>
        <dbReference type="Proteomes" id="UP000186455"/>
    </source>
</evidence>
<dbReference type="Pfam" id="PF04542">
    <property type="entry name" value="Sigma70_r2"/>
    <property type="match status" value="1"/>
</dbReference>
<dbReference type="AlphaFoldDB" id="A0A1Q4UZI0"/>
<proteinExistence type="inferred from homology"/>
<dbReference type="GO" id="GO:0006352">
    <property type="term" value="P:DNA-templated transcription initiation"/>
    <property type="evidence" value="ECO:0007669"/>
    <property type="project" value="InterPro"/>
</dbReference>
<dbReference type="GO" id="GO:0016987">
    <property type="term" value="F:sigma factor activity"/>
    <property type="evidence" value="ECO:0007669"/>
    <property type="project" value="UniProtKB-KW"/>
</dbReference>
<dbReference type="Gene3D" id="1.10.10.10">
    <property type="entry name" value="Winged helix-like DNA-binding domain superfamily/Winged helix DNA-binding domain"/>
    <property type="match status" value="1"/>
</dbReference>
<dbReference type="Gene3D" id="3.10.450.50">
    <property type="match status" value="1"/>
</dbReference>
<dbReference type="SUPFAM" id="SSF88659">
    <property type="entry name" value="Sigma3 and sigma4 domains of RNA polymerase sigma factors"/>
    <property type="match status" value="1"/>
</dbReference>
<dbReference type="SUPFAM" id="SSF88946">
    <property type="entry name" value="Sigma2 domain of RNA polymerase sigma factors"/>
    <property type="match status" value="1"/>
</dbReference>
<dbReference type="InterPro" id="IPR052704">
    <property type="entry name" value="ECF_Sigma-70_Domain"/>
</dbReference>
<evidence type="ECO:0000256" key="2">
    <source>
        <dbReference type="ARBA" id="ARBA00011344"/>
    </source>
</evidence>
<reference evidence="8 9" key="1">
    <citation type="submission" date="2015-06" db="EMBL/GenBank/DDBJ databases">
        <title>Cloning and characterization of the uncialamcin biosynthetic gene cluster.</title>
        <authorList>
            <person name="Yan X."/>
            <person name="Huang T."/>
            <person name="Ge H."/>
            <person name="Shen B."/>
        </authorList>
    </citation>
    <scope>NUCLEOTIDE SEQUENCE [LARGE SCALE GENOMIC DNA]</scope>
    <source>
        <strain evidence="8 9">DCA2648</strain>
    </source>
</reference>
<keyword evidence="4" id="KW-0731">Sigma factor</keyword>
<evidence type="ECO:0000259" key="7">
    <source>
        <dbReference type="Pfam" id="PF08281"/>
    </source>
</evidence>
<name>A0A1Q4UZI0_9ACTN</name>
<dbReference type="SUPFAM" id="SSF54427">
    <property type="entry name" value="NTF2-like"/>
    <property type="match status" value="1"/>
</dbReference>
<keyword evidence="9" id="KW-1185">Reference proteome</keyword>
<dbReference type="InterPro" id="IPR013325">
    <property type="entry name" value="RNA_pol_sigma_r2"/>
</dbReference>
<dbReference type="PANTHER" id="PTHR30173">
    <property type="entry name" value="SIGMA 19 FACTOR"/>
    <property type="match status" value="1"/>
</dbReference>
<dbReference type="InterPro" id="IPR013324">
    <property type="entry name" value="RNA_pol_sigma_r3/r4-like"/>
</dbReference>
<dbReference type="Proteomes" id="UP000186455">
    <property type="component" value="Unassembled WGS sequence"/>
</dbReference>
<dbReference type="InterPro" id="IPR007627">
    <property type="entry name" value="RNA_pol_sigma70_r2"/>
</dbReference>
<dbReference type="NCBIfam" id="NF007214">
    <property type="entry name" value="PRK09636.1"/>
    <property type="match status" value="1"/>
</dbReference>
<evidence type="ECO:0000256" key="3">
    <source>
        <dbReference type="ARBA" id="ARBA00023015"/>
    </source>
</evidence>
<gene>
    <name evidence="8" type="ORF">AB852_31005</name>
</gene>